<keyword evidence="2" id="KW-0812">Transmembrane</keyword>
<keyword evidence="2" id="KW-1133">Transmembrane helix</keyword>
<evidence type="ECO:0000259" key="4">
    <source>
        <dbReference type="Pfam" id="PF13702"/>
    </source>
</evidence>
<dbReference type="InterPro" id="IPR007921">
    <property type="entry name" value="CHAP_dom"/>
</dbReference>
<reference evidence="6" key="1">
    <citation type="submission" date="2017-04" db="EMBL/GenBank/DDBJ databases">
        <title>Function of individual gut microbiota members based on whole genome sequencing of pure cultures obtained from chicken caecum.</title>
        <authorList>
            <person name="Medvecky M."/>
            <person name="Cejkova D."/>
            <person name="Polansky O."/>
            <person name="Karasova D."/>
            <person name="Kubasova T."/>
            <person name="Cizek A."/>
            <person name="Rychlik I."/>
        </authorList>
    </citation>
    <scope>NUCLEOTIDE SEQUENCE [LARGE SCALE GENOMIC DNA]</scope>
    <source>
        <strain evidence="6">An178</strain>
    </source>
</reference>
<dbReference type="Pfam" id="PF05257">
    <property type="entry name" value="CHAP"/>
    <property type="match status" value="1"/>
</dbReference>
<comment type="caution">
    <text evidence="5">The sequence shown here is derived from an EMBL/GenBank/DDBJ whole genome shotgun (WGS) entry which is preliminary data.</text>
</comment>
<evidence type="ECO:0000256" key="1">
    <source>
        <dbReference type="SAM" id="MobiDB-lite"/>
    </source>
</evidence>
<evidence type="ECO:0000313" key="6">
    <source>
        <dbReference type="Proteomes" id="UP000195447"/>
    </source>
</evidence>
<dbReference type="SUPFAM" id="SSF53955">
    <property type="entry name" value="Lysozyme-like"/>
    <property type="match status" value="1"/>
</dbReference>
<dbReference type="InterPro" id="IPR038765">
    <property type="entry name" value="Papain-like_cys_pep_sf"/>
</dbReference>
<dbReference type="RefSeq" id="WP_087158612.1">
    <property type="nucleotide sequence ID" value="NZ_NFKM01000009.1"/>
</dbReference>
<name>A0A1Y4LVD4_9FIRM</name>
<feature type="domain" description="Peptidase C51" evidence="3">
    <location>
        <begin position="434"/>
        <end position="511"/>
    </location>
</feature>
<feature type="transmembrane region" description="Helical" evidence="2">
    <location>
        <begin position="216"/>
        <end position="239"/>
    </location>
</feature>
<dbReference type="SUPFAM" id="SSF54001">
    <property type="entry name" value="Cysteine proteinases"/>
    <property type="match status" value="1"/>
</dbReference>
<proteinExistence type="predicted"/>
<evidence type="ECO:0000256" key="2">
    <source>
        <dbReference type="SAM" id="Phobius"/>
    </source>
</evidence>
<feature type="region of interest" description="Disordered" evidence="1">
    <location>
        <begin position="82"/>
        <end position="163"/>
    </location>
</feature>
<protein>
    <submittedName>
        <fullName evidence="5">Uncharacterized protein</fullName>
    </submittedName>
</protein>
<dbReference type="Gene3D" id="1.10.530.10">
    <property type="match status" value="1"/>
</dbReference>
<dbReference type="AlphaFoldDB" id="A0A1Y4LVD4"/>
<dbReference type="InterPro" id="IPR023346">
    <property type="entry name" value="Lysozyme-like_dom_sf"/>
</dbReference>
<keyword evidence="6" id="KW-1185">Reference proteome</keyword>
<evidence type="ECO:0000313" key="5">
    <source>
        <dbReference type="EMBL" id="OUP60593.1"/>
    </source>
</evidence>
<dbReference type="Gene3D" id="3.90.1720.10">
    <property type="entry name" value="endopeptidase domain like (from Nostoc punctiforme)"/>
    <property type="match status" value="1"/>
</dbReference>
<feature type="domain" description="CwlT-like lysozyme" evidence="4">
    <location>
        <begin position="254"/>
        <end position="401"/>
    </location>
</feature>
<organism evidence="5 6">
    <name type="scientific">Faecalitalea cylindroides</name>
    <dbReference type="NCBI Taxonomy" id="39483"/>
    <lineage>
        <taxon>Bacteria</taxon>
        <taxon>Bacillati</taxon>
        <taxon>Bacillota</taxon>
        <taxon>Erysipelotrichia</taxon>
        <taxon>Erysipelotrichales</taxon>
        <taxon>Erysipelotrichaceae</taxon>
        <taxon>Faecalitalea</taxon>
    </lineage>
</organism>
<dbReference type="EMBL" id="NFKM01000009">
    <property type="protein sequence ID" value="OUP60593.1"/>
    <property type="molecule type" value="Genomic_DNA"/>
</dbReference>
<keyword evidence="2" id="KW-0472">Membrane</keyword>
<dbReference type="InterPro" id="IPR047194">
    <property type="entry name" value="CwlT-like_lysozyme"/>
</dbReference>
<gene>
    <name evidence="5" type="ORF">B5F14_05640</name>
</gene>
<dbReference type="Pfam" id="PF13702">
    <property type="entry name" value="Lysozyme_like"/>
    <property type="match status" value="1"/>
</dbReference>
<feature type="compositionally biased region" description="Polar residues" evidence="1">
    <location>
        <begin position="106"/>
        <end position="130"/>
    </location>
</feature>
<dbReference type="CDD" id="cd16891">
    <property type="entry name" value="CwlT-like"/>
    <property type="match status" value="1"/>
</dbReference>
<sequence>MSSNLKIKNIDSHLKQKNTDEKLHCNIKNIGLKNKIDFIKQSSGNEVDNSNQKQENYAINKIVSTEKSTAYRSTSKLKQQFKESKAKSKIKKKMEQTASLKRKDVLSSNEQPLSTSTNKDNVASVQQKPIKQSVIRRETQVNSQKKRHSIRNGITSHRNEPIKFPSEKLSRNRLLFKKKLNNQTLYSTKTIRSKATSGLKASFQFIKKSVLSINRILSLGTALILLLVITLFIGVFAALSDNSTVGSTYEPLSPEVIAYQETIEKYAKQYDMEDYVPIISAVMMQESGGKGTDPMQASECPYNTKYPKKPNGIEEPEYSIEVGIHYLSDCFKQAGVKDIFDNDHISLALQGYNYGNGYIQWAITNFGGYSKANAKVFSDQKKAELGWDTYGDPYYVEHVMQYVGLGFGNYREQPNFSNTEAWGSNNPYSRVGLYGQCTWFAWGRFYEIHGYSPGFTGDGWKCAKQLVSAHPDKFKISSTPAVGAIFSCIGRNHVGIVIGWDGTNITIQEGNLDGKTNSFAEAKKDWHTVTYTLSQFVSICHGVEFAIPIT</sequence>
<accession>A0A1Y4LVD4</accession>
<dbReference type="Proteomes" id="UP000195447">
    <property type="component" value="Unassembled WGS sequence"/>
</dbReference>
<evidence type="ECO:0000259" key="3">
    <source>
        <dbReference type="Pfam" id="PF05257"/>
    </source>
</evidence>